<dbReference type="InParanoid" id="J0D5G1"/>
<organism evidence="1 2">
    <name type="scientific">Auricularia subglabra (strain TFB-10046 / SS5)</name>
    <name type="common">White-rot fungus</name>
    <name type="synonym">Auricularia delicata (strain TFB10046)</name>
    <dbReference type="NCBI Taxonomy" id="717982"/>
    <lineage>
        <taxon>Eukaryota</taxon>
        <taxon>Fungi</taxon>
        <taxon>Dikarya</taxon>
        <taxon>Basidiomycota</taxon>
        <taxon>Agaricomycotina</taxon>
        <taxon>Agaricomycetes</taxon>
        <taxon>Auriculariales</taxon>
        <taxon>Auriculariaceae</taxon>
        <taxon>Auricularia</taxon>
    </lineage>
</organism>
<dbReference type="Gene3D" id="3.80.10.10">
    <property type="entry name" value="Ribonuclease Inhibitor"/>
    <property type="match status" value="1"/>
</dbReference>
<proteinExistence type="predicted"/>
<dbReference type="SUPFAM" id="SSF81383">
    <property type="entry name" value="F-box domain"/>
    <property type="match status" value="1"/>
</dbReference>
<dbReference type="AlphaFoldDB" id="J0D5G1"/>
<reference evidence="2" key="1">
    <citation type="journal article" date="2012" name="Science">
        <title>The Paleozoic origin of enzymatic lignin decomposition reconstructed from 31 fungal genomes.</title>
        <authorList>
            <person name="Floudas D."/>
            <person name="Binder M."/>
            <person name="Riley R."/>
            <person name="Barry K."/>
            <person name="Blanchette R.A."/>
            <person name="Henrissat B."/>
            <person name="Martinez A.T."/>
            <person name="Otillar R."/>
            <person name="Spatafora J.W."/>
            <person name="Yadav J.S."/>
            <person name="Aerts A."/>
            <person name="Benoit I."/>
            <person name="Boyd A."/>
            <person name="Carlson A."/>
            <person name="Copeland A."/>
            <person name="Coutinho P.M."/>
            <person name="de Vries R.P."/>
            <person name="Ferreira P."/>
            <person name="Findley K."/>
            <person name="Foster B."/>
            <person name="Gaskell J."/>
            <person name="Glotzer D."/>
            <person name="Gorecki P."/>
            <person name="Heitman J."/>
            <person name="Hesse C."/>
            <person name="Hori C."/>
            <person name="Igarashi K."/>
            <person name="Jurgens J.A."/>
            <person name="Kallen N."/>
            <person name="Kersten P."/>
            <person name="Kohler A."/>
            <person name="Kuees U."/>
            <person name="Kumar T.K.A."/>
            <person name="Kuo A."/>
            <person name="LaButti K."/>
            <person name="Larrondo L.F."/>
            <person name="Lindquist E."/>
            <person name="Ling A."/>
            <person name="Lombard V."/>
            <person name="Lucas S."/>
            <person name="Lundell T."/>
            <person name="Martin R."/>
            <person name="McLaughlin D.J."/>
            <person name="Morgenstern I."/>
            <person name="Morin E."/>
            <person name="Murat C."/>
            <person name="Nagy L.G."/>
            <person name="Nolan M."/>
            <person name="Ohm R.A."/>
            <person name="Patyshakuliyeva A."/>
            <person name="Rokas A."/>
            <person name="Ruiz-Duenas F.J."/>
            <person name="Sabat G."/>
            <person name="Salamov A."/>
            <person name="Samejima M."/>
            <person name="Schmutz J."/>
            <person name="Slot J.C."/>
            <person name="St John F."/>
            <person name="Stenlid J."/>
            <person name="Sun H."/>
            <person name="Sun S."/>
            <person name="Syed K."/>
            <person name="Tsang A."/>
            <person name="Wiebenga A."/>
            <person name="Young D."/>
            <person name="Pisabarro A."/>
            <person name="Eastwood D.C."/>
            <person name="Martin F."/>
            <person name="Cullen D."/>
            <person name="Grigoriev I.V."/>
            <person name="Hibbett D.S."/>
        </authorList>
    </citation>
    <scope>NUCLEOTIDE SEQUENCE [LARGE SCALE GENOMIC DNA]</scope>
    <source>
        <strain evidence="2">TFB10046</strain>
    </source>
</reference>
<dbReference type="eggNOG" id="ENOG502RD5H">
    <property type="taxonomic scope" value="Eukaryota"/>
</dbReference>
<protein>
    <submittedName>
        <fullName evidence="1">Uncharacterized protein</fullName>
    </submittedName>
</protein>
<evidence type="ECO:0000313" key="1">
    <source>
        <dbReference type="EMBL" id="EJD33991.1"/>
    </source>
</evidence>
<dbReference type="InterPro" id="IPR036047">
    <property type="entry name" value="F-box-like_dom_sf"/>
</dbReference>
<accession>J0D5G1</accession>
<sequence>MLQTDRQSLRLLLASTFGREPRLSAFEMEATTTDILAETRAILSETLFLWNKRHSTLRFQPEILGLCFSFLPLKGRITASHVSQAWRAAAVNNPSLWTELRYSTHGPFTSPELMRLSISRAGALPVHLQFDAFLGTRFEAVLKDCAHCIASVKVQDYADISVLEQPFPRLRKLALMSASGLEITDTFLANTIGSLEILRAHELRLLTPSLALSTLTRVFVTTCTVSSLQRLLASCPALGALTVAKLTPGPIAPVFRTPETLLCLTLGTCSPDVRMGGVYDACNSSPNLMYVHLRIMTPAGDSIVTPALQGAIDLDMTVALAGVWQDSVTLVVQLTGGRRRTISLLGFIRQYRRDAGGRSYPPVFKQDMACFSKLRTLGIPIEVLATLATDAPVFPMLDTLRIKICAEVHVDQDAEEPPQAGQQLGHSFPWYLLRTLADIKVEKVALDIACAGALTEQDAEAMMMHLAPVSAHLNVTVRGFGYGVATAPADLRITFV</sequence>
<dbReference type="KEGG" id="adl:AURDEDRAFT_176948"/>
<gene>
    <name evidence="1" type="ORF">AURDEDRAFT_176948</name>
</gene>
<dbReference type="Proteomes" id="UP000006514">
    <property type="component" value="Unassembled WGS sequence"/>
</dbReference>
<evidence type="ECO:0000313" key="2">
    <source>
        <dbReference type="Proteomes" id="UP000006514"/>
    </source>
</evidence>
<dbReference type="OrthoDB" id="3365698at2759"/>
<name>J0D5G1_AURST</name>
<keyword evidence="2" id="KW-1185">Reference proteome</keyword>
<dbReference type="InterPro" id="IPR032675">
    <property type="entry name" value="LRR_dom_sf"/>
</dbReference>
<dbReference type="EMBL" id="JH688028">
    <property type="protein sequence ID" value="EJD33991.1"/>
    <property type="molecule type" value="Genomic_DNA"/>
</dbReference>